<dbReference type="SUPFAM" id="SSF53098">
    <property type="entry name" value="Ribonuclease H-like"/>
    <property type="match status" value="1"/>
</dbReference>
<gene>
    <name evidence="1" type="ORF">SHERM_18494</name>
</gene>
<sequence>MDSDVPAMGFLYGYLVEAKNEISRRFNNDRSKFEDVFHIIDKRWDSKLKTPLHRAGYYLNPFYYYQSILAMEENESFRDGVITCITKLVPNEETQDKIIEELQLFQNAEGSFGKEIAKRQWRNINFDPSMINLK</sequence>
<protein>
    <submittedName>
        <fullName evidence="1">HAT dimerisation domain-containing protein / transposase-related</fullName>
    </submittedName>
</protein>
<dbReference type="Proteomes" id="UP001153555">
    <property type="component" value="Unassembled WGS sequence"/>
</dbReference>
<keyword evidence="2" id="KW-1185">Reference proteome</keyword>
<evidence type="ECO:0000313" key="1">
    <source>
        <dbReference type="EMBL" id="CAA0820492.1"/>
    </source>
</evidence>
<name>A0A9N7R9U2_STRHE</name>
<comment type="caution">
    <text evidence="1">The sequence shown here is derived from an EMBL/GenBank/DDBJ whole genome shotgun (WGS) entry which is preliminary data.</text>
</comment>
<accession>A0A9N7R9U2</accession>
<dbReference type="InterPro" id="IPR012337">
    <property type="entry name" value="RNaseH-like_sf"/>
</dbReference>
<proteinExistence type="predicted"/>
<dbReference type="OrthoDB" id="2012664at2759"/>
<reference evidence="1" key="1">
    <citation type="submission" date="2019-12" db="EMBL/GenBank/DDBJ databases">
        <authorList>
            <person name="Scholes J."/>
        </authorList>
    </citation>
    <scope>NUCLEOTIDE SEQUENCE</scope>
</reference>
<dbReference type="EMBL" id="CACSLK010020742">
    <property type="protein sequence ID" value="CAA0820492.1"/>
    <property type="molecule type" value="Genomic_DNA"/>
</dbReference>
<dbReference type="AlphaFoldDB" id="A0A9N7R9U2"/>
<organism evidence="1 2">
    <name type="scientific">Striga hermonthica</name>
    <name type="common">Purple witchweed</name>
    <name type="synonym">Buchnera hermonthica</name>
    <dbReference type="NCBI Taxonomy" id="68872"/>
    <lineage>
        <taxon>Eukaryota</taxon>
        <taxon>Viridiplantae</taxon>
        <taxon>Streptophyta</taxon>
        <taxon>Embryophyta</taxon>
        <taxon>Tracheophyta</taxon>
        <taxon>Spermatophyta</taxon>
        <taxon>Magnoliopsida</taxon>
        <taxon>eudicotyledons</taxon>
        <taxon>Gunneridae</taxon>
        <taxon>Pentapetalae</taxon>
        <taxon>asterids</taxon>
        <taxon>lamiids</taxon>
        <taxon>Lamiales</taxon>
        <taxon>Orobanchaceae</taxon>
        <taxon>Buchnereae</taxon>
        <taxon>Striga</taxon>
    </lineage>
</organism>
<evidence type="ECO:0000313" key="2">
    <source>
        <dbReference type="Proteomes" id="UP001153555"/>
    </source>
</evidence>